<comment type="caution">
    <text evidence="13">The sequence shown here is derived from an EMBL/GenBank/DDBJ whole genome shotgun (WGS) entry which is preliminary data.</text>
</comment>
<dbReference type="SUPFAM" id="SSF52540">
    <property type="entry name" value="P-loop containing nucleoside triphosphate hydrolases"/>
    <property type="match status" value="2"/>
</dbReference>
<feature type="domain" description="Pleiotropic ABC efflux transporter N-terminal" evidence="12">
    <location>
        <begin position="76"/>
        <end position="161"/>
    </location>
</feature>
<sequence length="966" mass="106901">MEPSPNEQSQASPATSSSHTSSTTPRHVKEGDEEADTLFMPLKSRPTGDFANISNARRNTLDGDFATLGEDERRELTRIATTLTHHQSNTVRESTGSDGAVECNPVLNPESDQFDLAKWLQHFVQQFRDQGHMVRKAGIAFRNLGVSGTGEALQLQSTVGDYLTSPLRPGELLSFRAKAPKQILHKFNGLVKSGELLIVLGRPGSECSTLLKSMCGELHGLELYQDADINYNGIPQNVMMKEFKGEAIYNQEVDKHFPHLTVGQTLEFAASCRTPSHRIHGMSREEFCQYAAKVVMTVGNDFIRGVSGGERKRVSIAEVIVAGAPLFAWDNRQVSIHDTMEVANAVAIYQASQSIYDLFDKARVLRPRKGMEERVPRTPEEFEEYWRRSTEFKALQTELEQHQEEFPVDDSGANAQEFRKQKQLVQSKHTRPGSPYLISVPMQVRLNTRRGFQRIWNDKSATLAAVLSQIVIALVVGSIYYGQVNATANLASKGAVLFTAVLINALAAISEIASLYRYNQREIVEKHKSYAFYHPATEAIAGIITDIPIKFITSVAFNLVLYFLSGLRREAGPFFLYFLISYMATFIMAAVFRTMAAITKTVSQAMSLAGFLVLALVIYTGFVVAVPQMHDWFSWIRWINPLFYAFEILIANEFHGREFICSTIIPSYSPNAGNSWICSAVGAIAGRHTVNGDSYIAASFEYHYSHVWRNFGILMAFLIELMGTYFLATELNSATQGKAEALVFLRGRVPAYLKKGVRGAVSDEEMIHGAKERSQTESGALAAMPPQTDTFVWKDIVYDIEIKGEPRRLLDHISGWVKPGTLTALMGSSGAGKTTLLDALAQRTSIGVITGDMLASGHLHLETSTVRESLQFSALLRQPKHVSKEEKFTYVEDIIDMLNLINEADKDGAHLLDDLLQPAEPLALLHFSGLPPPAEDILGLAVALAAGLDDDKRVLSPPGARADVLP</sequence>
<dbReference type="Pfam" id="PF06422">
    <property type="entry name" value="PDR_CDR"/>
    <property type="match status" value="1"/>
</dbReference>
<keyword evidence="3" id="KW-0813">Transport</keyword>
<evidence type="ECO:0000259" key="9">
    <source>
        <dbReference type="Pfam" id="PF00005"/>
    </source>
</evidence>
<feature type="compositionally biased region" description="Low complexity" evidence="7">
    <location>
        <begin position="8"/>
        <end position="25"/>
    </location>
</feature>
<feature type="transmembrane region" description="Helical" evidence="8">
    <location>
        <begin position="494"/>
        <end position="518"/>
    </location>
</feature>
<dbReference type="GO" id="GO:0016887">
    <property type="term" value="F:ATP hydrolysis activity"/>
    <property type="evidence" value="ECO:0007669"/>
    <property type="project" value="InterPro"/>
</dbReference>
<evidence type="ECO:0000256" key="8">
    <source>
        <dbReference type="SAM" id="Phobius"/>
    </source>
</evidence>
<reference evidence="13" key="1">
    <citation type="journal article" date="2021" name="Nat. Commun.">
        <title>Genetic determinants of endophytism in the Arabidopsis root mycobiome.</title>
        <authorList>
            <person name="Mesny F."/>
            <person name="Miyauchi S."/>
            <person name="Thiergart T."/>
            <person name="Pickel B."/>
            <person name="Atanasova L."/>
            <person name="Karlsson M."/>
            <person name="Huettel B."/>
            <person name="Barry K.W."/>
            <person name="Haridas S."/>
            <person name="Chen C."/>
            <person name="Bauer D."/>
            <person name="Andreopoulos W."/>
            <person name="Pangilinan J."/>
            <person name="LaButti K."/>
            <person name="Riley R."/>
            <person name="Lipzen A."/>
            <person name="Clum A."/>
            <person name="Drula E."/>
            <person name="Henrissat B."/>
            <person name="Kohler A."/>
            <person name="Grigoriev I.V."/>
            <person name="Martin F.M."/>
            <person name="Hacquard S."/>
        </authorList>
    </citation>
    <scope>NUCLEOTIDE SEQUENCE</scope>
    <source>
        <strain evidence="13">MPI-CAGE-AT-0147</strain>
    </source>
</reference>
<dbReference type="OrthoDB" id="5152658at2759"/>
<proteinExistence type="inferred from homology"/>
<dbReference type="InterPro" id="IPR010929">
    <property type="entry name" value="PDR_CDR_ABC"/>
</dbReference>
<dbReference type="Proteomes" id="UP000738349">
    <property type="component" value="Unassembled WGS sequence"/>
</dbReference>
<comment type="subcellular location">
    <subcellularLocation>
        <location evidence="1">Membrane</location>
        <topology evidence="1">Multi-pass membrane protein</topology>
    </subcellularLocation>
</comment>
<dbReference type="PROSITE" id="PS00211">
    <property type="entry name" value="ABC_TRANSPORTER_1"/>
    <property type="match status" value="1"/>
</dbReference>
<feature type="domain" description="ABC transporter" evidence="9">
    <location>
        <begin position="185"/>
        <end position="331"/>
    </location>
</feature>
<dbReference type="GO" id="GO:0016020">
    <property type="term" value="C:membrane"/>
    <property type="evidence" value="ECO:0007669"/>
    <property type="project" value="UniProtKB-SubCell"/>
</dbReference>
<dbReference type="Pfam" id="PF01061">
    <property type="entry name" value="ABC2_membrane"/>
    <property type="match status" value="1"/>
</dbReference>
<keyword evidence="6 8" id="KW-0472">Membrane</keyword>
<dbReference type="InterPro" id="IPR029481">
    <property type="entry name" value="ABC_trans_N"/>
</dbReference>
<dbReference type="InterPro" id="IPR017871">
    <property type="entry name" value="ABC_transporter-like_CS"/>
</dbReference>
<evidence type="ECO:0000256" key="2">
    <source>
        <dbReference type="ARBA" id="ARBA00006012"/>
    </source>
</evidence>
<organism evidence="13 14">
    <name type="scientific">Dactylonectria macrodidyma</name>
    <dbReference type="NCBI Taxonomy" id="307937"/>
    <lineage>
        <taxon>Eukaryota</taxon>
        <taxon>Fungi</taxon>
        <taxon>Dikarya</taxon>
        <taxon>Ascomycota</taxon>
        <taxon>Pezizomycotina</taxon>
        <taxon>Sordariomycetes</taxon>
        <taxon>Hypocreomycetidae</taxon>
        <taxon>Hypocreales</taxon>
        <taxon>Nectriaceae</taxon>
        <taxon>Dactylonectria</taxon>
    </lineage>
</organism>
<dbReference type="Pfam" id="PF00005">
    <property type="entry name" value="ABC_tran"/>
    <property type="match status" value="2"/>
</dbReference>
<evidence type="ECO:0000256" key="3">
    <source>
        <dbReference type="ARBA" id="ARBA00022448"/>
    </source>
</evidence>
<protein>
    <submittedName>
        <fullName evidence="13">ABC-2 type transporter-domain-containing protein</fullName>
    </submittedName>
</protein>
<feature type="transmembrane region" description="Helical" evidence="8">
    <location>
        <begin position="605"/>
        <end position="626"/>
    </location>
</feature>
<feature type="region of interest" description="Disordered" evidence="7">
    <location>
        <begin position="1"/>
        <end position="36"/>
    </location>
</feature>
<dbReference type="InterPro" id="IPR003439">
    <property type="entry name" value="ABC_transporter-like_ATP-bd"/>
</dbReference>
<feature type="domain" description="ABC-2 type transporter transmembrane" evidence="10">
    <location>
        <begin position="443"/>
        <end position="654"/>
    </location>
</feature>
<feature type="transmembrane region" description="Helical" evidence="8">
    <location>
        <begin position="711"/>
        <end position="728"/>
    </location>
</feature>
<gene>
    <name evidence="13" type="ORF">EDB81DRAFT_861971</name>
</gene>
<evidence type="ECO:0000313" key="13">
    <source>
        <dbReference type="EMBL" id="KAH7118515.1"/>
    </source>
</evidence>
<keyword evidence="4 8" id="KW-0812">Transmembrane</keyword>
<feature type="transmembrane region" description="Helical" evidence="8">
    <location>
        <begin position="460"/>
        <end position="482"/>
    </location>
</feature>
<name>A0A9P9DDK1_9HYPO</name>
<dbReference type="Pfam" id="PF14510">
    <property type="entry name" value="ABC_trans_N"/>
    <property type="match status" value="1"/>
</dbReference>
<feature type="domain" description="ABC transporter" evidence="9">
    <location>
        <begin position="810"/>
        <end position="862"/>
    </location>
</feature>
<evidence type="ECO:0000256" key="6">
    <source>
        <dbReference type="ARBA" id="ARBA00023136"/>
    </source>
</evidence>
<evidence type="ECO:0000256" key="5">
    <source>
        <dbReference type="ARBA" id="ARBA00022989"/>
    </source>
</evidence>
<dbReference type="AlphaFoldDB" id="A0A9P9DDK1"/>
<dbReference type="InterPro" id="IPR013525">
    <property type="entry name" value="ABC2_TM"/>
</dbReference>
<evidence type="ECO:0000259" key="10">
    <source>
        <dbReference type="Pfam" id="PF01061"/>
    </source>
</evidence>
<keyword evidence="5 8" id="KW-1133">Transmembrane helix</keyword>
<feature type="transmembrane region" description="Helical" evidence="8">
    <location>
        <begin position="574"/>
        <end position="593"/>
    </location>
</feature>
<comment type="similarity">
    <text evidence="2">Belongs to the ABC transporter superfamily. ABCG family. PDR (TC 3.A.1.205) subfamily.</text>
</comment>
<keyword evidence="14" id="KW-1185">Reference proteome</keyword>
<feature type="transmembrane region" description="Helical" evidence="8">
    <location>
        <begin position="539"/>
        <end position="562"/>
    </location>
</feature>
<dbReference type="InterPro" id="IPR027417">
    <property type="entry name" value="P-loop_NTPase"/>
</dbReference>
<dbReference type="GO" id="GO:0005524">
    <property type="term" value="F:ATP binding"/>
    <property type="evidence" value="ECO:0007669"/>
    <property type="project" value="InterPro"/>
</dbReference>
<evidence type="ECO:0000256" key="7">
    <source>
        <dbReference type="SAM" id="MobiDB-lite"/>
    </source>
</evidence>
<dbReference type="Gene3D" id="3.40.50.300">
    <property type="entry name" value="P-loop containing nucleotide triphosphate hydrolases"/>
    <property type="match status" value="2"/>
</dbReference>
<accession>A0A9P9DDK1</accession>
<evidence type="ECO:0000259" key="11">
    <source>
        <dbReference type="Pfam" id="PF06422"/>
    </source>
</evidence>
<dbReference type="PANTHER" id="PTHR19241">
    <property type="entry name" value="ATP-BINDING CASSETTE TRANSPORTER"/>
    <property type="match status" value="1"/>
</dbReference>
<feature type="domain" description="CDR ABC transporter" evidence="11">
    <location>
        <begin position="666"/>
        <end position="751"/>
    </location>
</feature>
<evidence type="ECO:0000256" key="1">
    <source>
        <dbReference type="ARBA" id="ARBA00004141"/>
    </source>
</evidence>
<dbReference type="GO" id="GO:0140359">
    <property type="term" value="F:ABC-type transporter activity"/>
    <property type="evidence" value="ECO:0007669"/>
    <property type="project" value="InterPro"/>
</dbReference>
<evidence type="ECO:0000256" key="4">
    <source>
        <dbReference type="ARBA" id="ARBA00022692"/>
    </source>
</evidence>
<evidence type="ECO:0000259" key="12">
    <source>
        <dbReference type="Pfam" id="PF14510"/>
    </source>
</evidence>
<dbReference type="EMBL" id="JAGMUV010000027">
    <property type="protein sequence ID" value="KAH7118515.1"/>
    <property type="molecule type" value="Genomic_DNA"/>
</dbReference>
<evidence type="ECO:0000313" key="14">
    <source>
        <dbReference type="Proteomes" id="UP000738349"/>
    </source>
</evidence>